<evidence type="ECO:0000313" key="2">
    <source>
        <dbReference type="EMBL" id="CAK9172266.1"/>
    </source>
</evidence>
<comment type="caution">
    <text evidence="2">The sequence shown here is derived from an EMBL/GenBank/DDBJ whole genome shotgun (WGS) entry which is preliminary data.</text>
</comment>
<dbReference type="Pfam" id="PF03171">
    <property type="entry name" value="2OG-FeII_Oxy"/>
    <property type="match status" value="1"/>
</dbReference>
<evidence type="ECO:0000313" key="3">
    <source>
        <dbReference type="Proteomes" id="UP001642360"/>
    </source>
</evidence>
<dbReference type="InterPro" id="IPR027443">
    <property type="entry name" value="IPNS-like_sf"/>
</dbReference>
<gene>
    <name evidence="2" type="ORF">ILEXP_LOCUS41907</name>
</gene>
<organism evidence="2 3">
    <name type="scientific">Ilex paraguariensis</name>
    <name type="common">yerba mate</name>
    <dbReference type="NCBI Taxonomy" id="185542"/>
    <lineage>
        <taxon>Eukaryota</taxon>
        <taxon>Viridiplantae</taxon>
        <taxon>Streptophyta</taxon>
        <taxon>Embryophyta</taxon>
        <taxon>Tracheophyta</taxon>
        <taxon>Spermatophyta</taxon>
        <taxon>Magnoliopsida</taxon>
        <taxon>eudicotyledons</taxon>
        <taxon>Gunneridae</taxon>
        <taxon>Pentapetalae</taxon>
        <taxon>asterids</taxon>
        <taxon>campanulids</taxon>
        <taxon>Aquifoliales</taxon>
        <taxon>Aquifoliaceae</taxon>
        <taxon>Ilex</taxon>
    </lineage>
</organism>
<evidence type="ECO:0000259" key="1">
    <source>
        <dbReference type="Pfam" id="PF03171"/>
    </source>
</evidence>
<dbReference type="SUPFAM" id="SSF51197">
    <property type="entry name" value="Clavaminate synthase-like"/>
    <property type="match status" value="1"/>
</dbReference>
<dbReference type="AlphaFoldDB" id="A0ABC8TS11"/>
<proteinExistence type="predicted"/>
<dbReference type="Proteomes" id="UP001642360">
    <property type="component" value="Unassembled WGS sequence"/>
</dbReference>
<reference evidence="2 3" key="1">
    <citation type="submission" date="2024-02" db="EMBL/GenBank/DDBJ databases">
        <authorList>
            <person name="Vignale AGUSTIN F."/>
            <person name="Sosa J E."/>
            <person name="Modenutti C."/>
        </authorList>
    </citation>
    <scope>NUCLEOTIDE SEQUENCE [LARGE SCALE GENOMIC DNA]</scope>
</reference>
<keyword evidence="3" id="KW-1185">Reference proteome</keyword>
<dbReference type="InterPro" id="IPR044861">
    <property type="entry name" value="IPNS-like_FE2OG_OXY"/>
</dbReference>
<dbReference type="EMBL" id="CAUOFW020005946">
    <property type="protein sequence ID" value="CAK9172266.1"/>
    <property type="molecule type" value="Genomic_DNA"/>
</dbReference>
<feature type="non-terminal residue" evidence="2">
    <location>
        <position position="122"/>
    </location>
</feature>
<protein>
    <recommendedName>
        <fullName evidence="1">Isopenicillin N synthase-like Fe(2+) 2OG dioxygenase domain-containing protein</fullName>
    </recommendedName>
</protein>
<dbReference type="Gene3D" id="2.60.120.330">
    <property type="entry name" value="B-lactam Antibiotic, Isopenicillin N Synthase, Chain"/>
    <property type="match status" value="1"/>
</dbReference>
<feature type="domain" description="Isopenicillin N synthase-like Fe(2+) 2OG dioxygenase" evidence="1">
    <location>
        <begin position="1"/>
        <end position="31"/>
    </location>
</feature>
<accession>A0ABC8TS11</accession>
<sequence>MMSNDKYKSVEHRVLANPHREPRVSVPVFFTSSKTEDSYEPLPELVSSKKPAIYQKFTILDFMSKYYSEELQGKQWNGGIAQASPTVSTVEWWDCASIPNCLPLDNETLGFTVEAEEITALE</sequence>
<name>A0ABC8TS11_9AQUA</name>